<comment type="catalytic activity">
    <reaction evidence="7">
        <text>dTDP-beta-L-rhamnose + L-arginyl-[protein] = N(omega)-(alpha-L-rhamnosyl)-L-arginyl-[protein] + dTDP + H(+)</text>
        <dbReference type="Rhea" id="RHEA:66692"/>
        <dbReference type="Rhea" id="RHEA-COMP:10532"/>
        <dbReference type="Rhea" id="RHEA-COMP:17096"/>
        <dbReference type="ChEBI" id="CHEBI:15378"/>
        <dbReference type="ChEBI" id="CHEBI:29965"/>
        <dbReference type="ChEBI" id="CHEBI:57510"/>
        <dbReference type="ChEBI" id="CHEBI:58369"/>
        <dbReference type="ChEBI" id="CHEBI:167445"/>
    </reaction>
    <physiologicalReaction direction="left-to-right" evidence="7">
        <dbReference type="Rhea" id="RHEA:66693"/>
    </physiologicalReaction>
</comment>
<evidence type="ECO:0000256" key="5">
    <source>
        <dbReference type="ARBA" id="ARBA00024416"/>
    </source>
</evidence>
<protein>
    <recommendedName>
        <fullName evidence="5">Protein-arginine rhamnosyltransferase</fullName>
    </recommendedName>
    <alternativeName>
        <fullName evidence="6">EF-P arginine rhamnosyltransferase</fullName>
    </alternativeName>
</protein>
<comment type="function">
    <text evidence="3">Protein-arginine rhamnosyltransferase that catalyzes the transfer of a single rhamnose to elongation factor P (EF-P) on 'Lys-32', a modification required for EF-P-dependent rescue of polyproline stalled ribosomes.</text>
</comment>
<comment type="similarity">
    <text evidence="4">Belongs to the glycosyltransferase 104 family.</text>
</comment>
<evidence type="ECO:0000256" key="7">
    <source>
        <dbReference type="ARBA" id="ARBA00048472"/>
    </source>
</evidence>
<name>A0A6M9PYT3_9BURK</name>
<sequence length="356" mass="40343">MRWDIFCQIVDNYGDAGVCWRLARSLSSLHQQEVRIFCDDLPTLNLIASGTDASVKEHIDIQPWEASFSNARHPVQTPNVVIEAFGCDLPERYLAGLFIAPVKPIIINLEYLSAEPWILDFHGKASPQSHGISKYFFFPGFQNEAGGILIDPVPSDGEVSKANIPTALKETWSKLRANAKRISVFCYPGAPLRKWLENLGSLNEDIDVLLTHGHAEQLSLYGQQAFQLPSNLQLLSIPFVSQDEYDWVLSQCDFNIVRGEDSFVRAQLAGKPFIWHIYPQEDRAHEVKLAAFLDLYLEEADQELRLAIISAMTWTMPSEWFGMLNQWSIYAKDWRTQLLKKQGDGGLAARLLRFTS</sequence>
<dbReference type="PIRSF" id="PIRSF015557">
    <property type="entry name" value="UCP015557"/>
    <property type="match status" value="1"/>
</dbReference>
<evidence type="ECO:0000256" key="4">
    <source>
        <dbReference type="ARBA" id="ARBA00024346"/>
    </source>
</evidence>
<gene>
    <name evidence="8" type="primary">earP</name>
    <name evidence="8" type="ORF">DCO17_02160</name>
</gene>
<dbReference type="AlphaFoldDB" id="A0A6M9PYT3"/>
<evidence type="ECO:0000256" key="6">
    <source>
        <dbReference type="ARBA" id="ARBA00030025"/>
    </source>
</evidence>
<organism evidence="8 9">
    <name type="scientific">Polynucleobacter tropicus</name>
    <dbReference type="NCBI Taxonomy" id="1743174"/>
    <lineage>
        <taxon>Bacteria</taxon>
        <taxon>Pseudomonadati</taxon>
        <taxon>Pseudomonadota</taxon>
        <taxon>Betaproteobacteria</taxon>
        <taxon>Burkholderiales</taxon>
        <taxon>Burkholderiaceae</taxon>
        <taxon>Polynucleobacter</taxon>
    </lineage>
</organism>
<evidence type="ECO:0000256" key="2">
    <source>
        <dbReference type="ARBA" id="ARBA00022679"/>
    </source>
</evidence>
<dbReference type="Pfam" id="PF10093">
    <property type="entry name" value="EarP"/>
    <property type="match status" value="1"/>
</dbReference>
<dbReference type="Proteomes" id="UP000503312">
    <property type="component" value="Chromosome"/>
</dbReference>
<evidence type="ECO:0000256" key="3">
    <source>
        <dbReference type="ARBA" id="ARBA00024303"/>
    </source>
</evidence>
<dbReference type="GO" id="GO:0003746">
    <property type="term" value="F:translation elongation factor activity"/>
    <property type="evidence" value="ECO:0007669"/>
    <property type="project" value="UniProtKB-KW"/>
</dbReference>
<dbReference type="InterPro" id="IPR016633">
    <property type="entry name" value="EarP"/>
</dbReference>
<proteinExistence type="inferred from homology"/>
<keyword evidence="9" id="KW-1185">Reference proteome</keyword>
<evidence type="ECO:0000313" key="9">
    <source>
        <dbReference type="Proteomes" id="UP000503312"/>
    </source>
</evidence>
<evidence type="ECO:0000313" key="8">
    <source>
        <dbReference type="EMBL" id="QKM64137.1"/>
    </source>
</evidence>
<evidence type="ECO:0000256" key="1">
    <source>
        <dbReference type="ARBA" id="ARBA00022676"/>
    </source>
</evidence>
<keyword evidence="8" id="KW-0648">Protein biosynthesis</keyword>
<dbReference type="RefSeq" id="WP_173955177.1">
    <property type="nucleotide sequence ID" value="NZ_CP028942.1"/>
</dbReference>
<dbReference type="KEGG" id="ptrp:DCO17_02160"/>
<dbReference type="NCBIfam" id="TIGR03837">
    <property type="entry name" value="efp_Arg_rhamno"/>
    <property type="match status" value="1"/>
</dbReference>
<keyword evidence="1" id="KW-0328">Glycosyltransferase</keyword>
<dbReference type="EMBL" id="CP028942">
    <property type="protein sequence ID" value="QKM64137.1"/>
    <property type="molecule type" value="Genomic_DNA"/>
</dbReference>
<keyword evidence="8" id="KW-0251">Elongation factor</keyword>
<reference evidence="8 9" key="1">
    <citation type="submission" date="2018-04" db="EMBL/GenBank/DDBJ databases">
        <title>Polynucleobacter sp. UH21B genome.</title>
        <authorList>
            <person name="Hahn M.W."/>
        </authorList>
    </citation>
    <scope>NUCLEOTIDE SEQUENCE [LARGE SCALE GENOMIC DNA]</scope>
    <source>
        <strain evidence="8 9">MWH-UH21B</strain>
    </source>
</reference>
<accession>A0A6M9PYT3</accession>
<keyword evidence="2 8" id="KW-0808">Transferase</keyword>
<dbReference type="GO" id="GO:0106361">
    <property type="term" value="F:protein-arginine rhamnosyltransferase activity"/>
    <property type="evidence" value="ECO:0007669"/>
    <property type="project" value="InterPro"/>
</dbReference>